<gene>
    <name evidence="1" type="primary">Dsim\GD17865</name>
    <name evidence="1" type="ORF">Dsim_GD17865</name>
</gene>
<proteinExistence type="predicted"/>
<organism evidence="1 2">
    <name type="scientific">Drosophila simulans</name>
    <name type="common">Fruit fly</name>
    <dbReference type="NCBI Taxonomy" id="7240"/>
    <lineage>
        <taxon>Eukaryota</taxon>
        <taxon>Metazoa</taxon>
        <taxon>Ecdysozoa</taxon>
        <taxon>Arthropoda</taxon>
        <taxon>Hexapoda</taxon>
        <taxon>Insecta</taxon>
        <taxon>Pterygota</taxon>
        <taxon>Neoptera</taxon>
        <taxon>Endopterygota</taxon>
        <taxon>Diptera</taxon>
        <taxon>Brachycera</taxon>
        <taxon>Muscomorpha</taxon>
        <taxon>Ephydroidea</taxon>
        <taxon>Drosophilidae</taxon>
        <taxon>Drosophila</taxon>
        <taxon>Sophophora</taxon>
    </lineage>
</organism>
<protein>
    <submittedName>
        <fullName evidence="1">GD17865</fullName>
    </submittedName>
</protein>
<dbReference type="Proteomes" id="UP000000304">
    <property type="component" value="Unassembled WGS sequence"/>
</dbReference>
<evidence type="ECO:0000313" key="2">
    <source>
        <dbReference type="Proteomes" id="UP000000304"/>
    </source>
</evidence>
<dbReference type="AlphaFoldDB" id="B4NU04"/>
<keyword evidence="2" id="KW-1185">Reference proteome</keyword>
<sequence length="55" mass="6280">MASNAPRRIVRAKDMSPDCIRTIAGTHPNMSHPTVRRSQNTTNVLFLYIYHSICH</sequence>
<evidence type="ECO:0000313" key="1">
    <source>
        <dbReference type="EMBL" id="EDX16451.1"/>
    </source>
</evidence>
<accession>B4NU04</accession>
<reference evidence="1 2" key="1">
    <citation type="journal article" date="2007" name="Nature">
        <title>Evolution of genes and genomes on the Drosophila phylogeny.</title>
        <authorList>
            <consortium name="Drosophila 12 Genomes Consortium"/>
            <person name="Clark A.G."/>
            <person name="Eisen M.B."/>
            <person name="Smith D.R."/>
            <person name="Bergman C.M."/>
            <person name="Oliver B."/>
            <person name="Markow T.A."/>
            <person name="Kaufman T.C."/>
            <person name="Kellis M."/>
            <person name="Gelbart W."/>
            <person name="Iyer V.N."/>
            <person name="Pollard D.A."/>
            <person name="Sackton T.B."/>
            <person name="Larracuente A.M."/>
            <person name="Singh N.D."/>
            <person name="Abad J.P."/>
            <person name="Abt D.N."/>
            <person name="Adryan B."/>
            <person name="Aguade M."/>
            <person name="Akashi H."/>
            <person name="Anderson W.W."/>
            <person name="Aquadro C.F."/>
            <person name="Ardell D.H."/>
            <person name="Arguello R."/>
            <person name="Artieri C.G."/>
            <person name="Barbash D.A."/>
            <person name="Barker D."/>
            <person name="Barsanti P."/>
            <person name="Batterham P."/>
            <person name="Batzoglou S."/>
            <person name="Begun D."/>
            <person name="Bhutkar A."/>
            <person name="Blanco E."/>
            <person name="Bosak S.A."/>
            <person name="Bradley R.K."/>
            <person name="Brand A.D."/>
            <person name="Brent M.R."/>
            <person name="Brooks A.N."/>
            <person name="Brown R.H."/>
            <person name="Butlin R.K."/>
            <person name="Caggese C."/>
            <person name="Calvi B.R."/>
            <person name="Bernardo de Carvalho A."/>
            <person name="Caspi A."/>
            <person name="Castrezana S."/>
            <person name="Celniker S.E."/>
            <person name="Chang J.L."/>
            <person name="Chapple C."/>
            <person name="Chatterji S."/>
            <person name="Chinwalla A."/>
            <person name="Civetta A."/>
            <person name="Clifton S.W."/>
            <person name="Comeron J.M."/>
            <person name="Costello J.C."/>
            <person name="Coyne J.A."/>
            <person name="Daub J."/>
            <person name="David R.G."/>
            <person name="Delcher A.L."/>
            <person name="Delehaunty K."/>
            <person name="Do C.B."/>
            <person name="Ebling H."/>
            <person name="Edwards K."/>
            <person name="Eickbush T."/>
            <person name="Evans J.D."/>
            <person name="Filipski A."/>
            <person name="Findeiss S."/>
            <person name="Freyhult E."/>
            <person name="Fulton L."/>
            <person name="Fulton R."/>
            <person name="Garcia A.C."/>
            <person name="Gardiner A."/>
            <person name="Garfield D.A."/>
            <person name="Garvin B.E."/>
            <person name="Gibson G."/>
            <person name="Gilbert D."/>
            <person name="Gnerre S."/>
            <person name="Godfrey J."/>
            <person name="Good R."/>
            <person name="Gotea V."/>
            <person name="Gravely B."/>
            <person name="Greenberg A.J."/>
            <person name="Griffiths-Jones S."/>
            <person name="Gross S."/>
            <person name="Guigo R."/>
            <person name="Gustafson E.A."/>
            <person name="Haerty W."/>
            <person name="Hahn M.W."/>
            <person name="Halligan D.L."/>
            <person name="Halpern A.L."/>
            <person name="Halter G.M."/>
            <person name="Han M.V."/>
            <person name="Heger A."/>
            <person name="Hillier L."/>
            <person name="Hinrichs A.S."/>
            <person name="Holmes I."/>
            <person name="Hoskins R.A."/>
            <person name="Hubisz M.J."/>
            <person name="Hultmark D."/>
            <person name="Huntley M.A."/>
            <person name="Jaffe D.B."/>
            <person name="Jagadeeshan S."/>
            <person name="Jeck W.R."/>
            <person name="Johnson J."/>
            <person name="Jones C.D."/>
            <person name="Jordan W.C."/>
            <person name="Karpen G.H."/>
            <person name="Kataoka E."/>
            <person name="Keightley P.D."/>
            <person name="Kheradpour P."/>
            <person name="Kirkness E.F."/>
            <person name="Koerich L.B."/>
            <person name="Kristiansen K."/>
            <person name="Kudrna D."/>
            <person name="Kulathinal R.J."/>
            <person name="Kumar S."/>
            <person name="Kwok R."/>
            <person name="Lander E."/>
            <person name="Langley C.H."/>
            <person name="Lapoint R."/>
            <person name="Lazzaro B.P."/>
            <person name="Lee S.J."/>
            <person name="Levesque L."/>
            <person name="Li R."/>
            <person name="Lin C.F."/>
            <person name="Lin M.F."/>
            <person name="Lindblad-Toh K."/>
            <person name="Llopart A."/>
            <person name="Long M."/>
            <person name="Low L."/>
            <person name="Lozovsky E."/>
            <person name="Lu J."/>
            <person name="Luo M."/>
            <person name="Machado C.A."/>
            <person name="Makalowski W."/>
            <person name="Marzo M."/>
            <person name="Matsuda M."/>
            <person name="Matzkin L."/>
            <person name="McAllister B."/>
            <person name="McBride C.S."/>
            <person name="McKernan B."/>
            <person name="McKernan K."/>
            <person name="Mendez-Lago M."/>
            <person name="Minx P."/>
            <person name="Mollenhauer M.U."/>
            <person name="Montooth K."/>
            <person name="Mount S.M."/>
            <person name="Mu X."/>
            <person name="Myers E."/>
            <person name="Negre B."/>
            <person name="Newfeld S."/>
            <person name="Nielsen R."/>
            <person name="Noor M.A."/>
            <person name="O'Grady P."/>
            <person name="Pachter L."/>
            <person name="Papaceit M."/>
            <person name="Parisi M.J."/>
            <person name="Parisi M."/>
            <person name="Parts L."/>
            <person name="Pedersen J.S."/>
            <person name="Pesole G."/>
            <person name="Phillippy A.M."/>
            <person name="Ponting C.P."/>
            <person name="Pop M."/>
            <person name="Porcelli D."/>
            <person name="Powell J.R."/>
            <person name="Prohaska S."/>
            <person name="Pruitt K."/>
            <person name="Puig M."/>
            <person name="Quesneville H."/>
            <person name="Ram K.R."/>
            <person name="Rand D."/>
            <person name="Rasmussen M.D."/>
            <person name="Reed L.K."/>
            <person name="Reenan R."/>
            <person name="Reily A."/>
            <person name="Remington K.A."/>
            <person name="Rieger T.T."/>
            <person name="Ritchie M.G."/>
            <person name="Robin C."/>
            <person name="Rogers Y.H."/>
            <person name="Rohde C."/>
            <person name="Rozas J."/>
            <person name="Rubenfield M.J."/>
            <person name="Ruiz A."/>
            <person name="Russo S."/>
            <person name="Salzberg S.L."/>
            <person name="Sanchez-Gracia A."/>
            <person name="Saranga D.J."/>
            <person name="Sato H."/>
            <person name="Schaeffer S.W."/>
            <person name="Schatz M.C."/>
            <person name="Schlenke T."/>
            <person name="Schwartz R."/>
            <person name="Segarra C."/>
            <person name="Singh R.S."/>
            <person name="Sirot L."/>
            <person name="Sirota M."/>
            <person name="Sisneros N.B."/>
            <person name="Smith C.D."/>
            <person name="Smith T.F."/>
            <person name="Spieth J."/>
            <person name="Stage D.E."/>
            <person name="Stark A."/>
            <person name="Stephan W."/>
            <person name="Strausberg R.L."/>
            <person name="Strempel S."/>
            <person name="Sturgill D."/>
            <person name="Sutton G."/>
            <person name="Sutton G.G."/>
            <person name="Tao W."/>
            <person name="Teichmann S."/>
            <person name="Tobari Y.N."/>
            <person name="Tomimura Y."/>
            <person name="Tsolas J.M."/>
            <person name="Valente V.L."/>
            <person name="Venter E."/>
            <person name="Venter J.C."/>
            <person name="Vicario S."/>
            <person name="Vieira F.G."/>
            <person name="Vilella A.J."/>
            <person name="Villasante A."/>
            <person name="Walenz B."/>
            <person name="Wang J."/>
            <person name="Wasserman M."/>
            <person name="Watts T."/>
            <person name="Wilson D."/>
            <person name="Wilson R.K."/>
            <person name="Wing R.A."/>
            <person name="Wolfner M.F."/>
            <person name="Wong A."/>
            <person name="Wong G.K."/>
            <person name="Wu C.I."/>
            <person name="Wu G."/>
            <person name="Yamamoto D."/>
            <person name="Yang H.P."/>
            <person name="Yang S.P."/>
            <person name="Yorke J.A."/>
            <person name="Yoshida K."/>
            <person name="Zdobnov E."/>
            <person name="Zhang P."/>
            <person name="Zhang Y."/>
            <person name="Zimin A.V."/>
            <person name="Baldwin J."/>
            <person name="Abdouelleil A."/>
            <person name="Abdulkadir J."/>
            <person name="Abebe A."/>
            <person name="Abera B."/>
            <person name="Abreu J."/>
            <person name="Acer S.C."/>
            <person name="Aftuck L."/>
            <person name="Alexander A."/>
            <person name="An P."/>
            <person name="Anderson E."/>
            <person name="Anderson S."/>
            <person name="Arachi H."/>
            <person name="Azer M."/>
            <person name="Bachantsang P."/>
            <person name="Barry A."/>
            <person name="Bayul T."/>
            <person name="Berlin A."/>
            <person name="Bessette D."/>
            <person name="Bloom T."/>
            <person name="Blye J."/>
            <person name="Boguslavskiy L."/>
            <person name="Bonnet C."/>
            <person name="Boukhgalter B."/>
            <person name="Bourzgui I."/>
            <person name="Brown A."/>
            <person name="Cahill P."/>
            <person name="Channer S."/>
            <person name="Cheshatsang Y."/>
            <person name="Chuda L."/>
            <person name="Citroen M."/>
            <person name="Collymore A."/>
            <person name="Cooke P."/>
            <person name="Costello M."/>
            <person name="D'Aco K."/>
            <person name="Daza R."/>
            <person name="De Haan G."/>
            <person name="DeGray S."/>
            <person name="DeMaso C."/>
            <person name="Dhargay N."/>
            <person name="Dooley K."/>
            <person name="Dooley E."/>
            <person name="Doricent M."/>
            <person name="Dorje P."/>
            <person name="Dorjee K."/>
            <person name="Dupes A."/>
            <person name="Elong R."/>
            <person name="Falk J."/>
            <person name="Farina A."/>
            <person name="Faro S."/>
            <person name="Ferguson D."/>
            <person name="Fisher S."/>
            <person name="Foley C.D."/>
            <person name="Franke A."/>
            <person name="Friedrich D."/>
            <person name="Gadbois L."/>
            <person name="Gearin G."/>
            <person name="Gearin C.R."/>
            <person name="Giannoukos G."/>
            <person name="Goode T."/>
            <person name="Graham J."/>
            <person name="Grandbois E."/>
            <person name="Grewal S."/>
            <person name="Gyaltsen K."/>
            <person name="Hafez N."/>
            <person name="Hagos B."/>
            <person name="Hall J."/>
            <person name="Henson C."/>
            <person name="Hollinger A."/>
            <person name="Honan T."/>
            <person name="Huard M.D."/>
            <person name="Hughes L."/>
            <person name="Hurhula B."/>
            <person name="Husby M.E."/>
            <person name="Kamat A."/>
            <person name="Kanga B."/>
            <person name="Kashin S."/>
            <person name="Khazanovich D."/>
            <person name="Kisner P."/>
            <person name="Lance K."/>
            <person name="Lara M."/>
            <person name="Lee W."/>
            <person name="Lennon N."/>
            <person name="Letendre F."/>
            <person name="LeVine R."/>
            <person name="Lipovsky A."/>
            <person name="Liu X."/>
            <person name="Liu J."/>
            <person name="Liu S."/>
            <person name="Lokyitsang T."/>
            <person name="Lokyitsang Y."/>
            <person name="Lubonja R."/>
            <person name="Lui A."/>
            <person name="MacDonald P."/>
            <person name="Magnisalis V."/>
            <person name="Maru K."/>
            <person name="Matthews C."/>
            <person name="McCusker W."/>
            <person name="McDonough S."/>
            <person name="Mehta T."/>
            <person name="Meldrim J."/>
            <person name="Meneus L."/>
            <person name="Mihai O."/>
            <person name="Mihalev A."/>
            <person name="Mihova T."/>
            <person name="Mittelman R."/>
            <person name="Mlenga V."/>
            <person name="Montmayeur A."/>
            <person name="Mulrain L."/>
            <person name="Navidi A."/>
            <person name="Naylor J."/>
            <person name="Negash T."/>
            <person name="Nguyen T."/>
            <person name="Nguyen N."/>
            <person name="Nicol R."/>
            <person name="Norbu C."/>
            <person name="Norbu N."/>
            <person name="Novod N."/>
            <person name="O'Neill B."/>
            <person name="Osman S."/>
            <person name="Markiewicz E."/>
            <person name="Oyono O.L."/>
            <person name="Patti C."/>
            <person name="Phunkhang P."/>
            <person name="Pierre F."/>
            <person name="Priest M."/>
            <person name="Raghuraman S."/>
            <person name="Rege F."/>
            <person name="Reyes R."/>
            <person name="Rise C."/>
            <person name="Rogov P."/>
            <person name="Ross K."/>
            <person name="Ryan E."/>
            <person name="Settipalli S."/>
            <person name="Shea T."/>
            <person name="Sherpa N."/>
            <person name="Shi L."/>
            <person name="Shih D."/>
            <person name="Sparrow T."/>
            <person name="Spaulding J."/>
            <person name="Stalker J."/>
            <person name="Stange-Thomann N."/>
            <person name="Stavropoulos S."/>
            <person name="Stone C."/>
            <person name="Strader C."/>
            <person name="Tesfaye S."/>
            <person name="Thomson T."/>
            <person name="Thoulutsang Y."/>
            <person name="Thoulutsang D."/>
            <person name="Topham K."/>
            <person name="Topping I."/>
            <person name="Tsamla T."/>
            <person name="Vassiliev H."/>
            <person name="Vo A."/>
            <person name="Wangchuk T."/>
            <person name="Wangdi T."/>
            <person name="Weiand M."/>
            <person name="Wilkinson J."/>
            <person name="Wilson A."/>
            <person name="Yadav S."/>
            <person name="Young G."/>
            <person name="Yu Q."/>
            <person name="Zembek L."/>
            <person name="Zhong D."/>
            <person name="Zimmer A."/>
            <person name="Zwirko Z."/>
            <person name="Jaffe D.B."/>
            <person name="Alvarez P."/>
            <person name="Brockman W."/>
            <person name="Butler J."/>
            <person name="Chin C."/>
            <person name="Gnerre S."/>
            <person name="Grabherr M."/>
            <person name="Kleber M."/>
            <person name="Mauceli E."/>
            <person name="MacCallum I."/>
        </authorList>
    </citation>
    <scope>NUCLEOTIDE SEQUENCE [LARGE SCALE GENOMIC DNA]</scope>
    <source>
        <strain evidence="2">white501</strain>
    </source>
</reference>
<dbReference type="HOGENOM" id="CLU_3034622_0_0_1"/>
<name>B4NU04_DROSI</name>
<dbReference type="EMBL" id="CH983463">
    <property type="protein sequence ID" value="EDX16451.1"/>
    <property type="molecule type" value="Genomic_DNA"/>
</dbReference>